<feature type="signal peptide" evidence="1">
    <location>
        <begin position="1"/>
        <end position="28"/>
    </location>
</feature>
<keyword evidence="3" id="KW-1185">Reference proteome</keyword>
<feature type="chain" id="PRO_5045516549" description="Secreted protein" evidence="1">
    <location>
        <begin position="29"/>
        <end position="136"/>
    </location>
</feature>
<gene>
    <name evidence="2" type="ORF">GCM10022252_68010</name>
</gene>
<proteinExistence type="predicted"/>
<evidence type="ECO:0000313" key="3">
    <source>
        <dbReference type="Proteomes" id="UP001501251"/>
    </source>
</evidence>
<evidence type="ECO:0000256" key="1">
    <source>
        <dbReference type="SAM" id="SignalP"/>
    </source>
</evidence>
<reference evidence="3" key="1">
    <citation type="journal article" date="2019" name="Int. J. Syst. Evol. Microbiol.">
        <title>The Global Catalogue of Microorganisms (GCM) 10K type strain sequencing project: providing services to taxonomists for standard genome sequencing and annotation.</title>
        <authorList>
            <consortium name="The Broad Institute Genomics Platform"/>
            <consortium name="The Broad Institute Genome Sequencing Center for Infectious Disease"/>
            <person name="Wu L."/>
            <person name="Ma J."/>
        </authorList>
    </citation>
    <scope>NUCLEOTIDE SEQUENCE [LARGE SCALE GENOMIC DNA]</scope>
    <source>
        <strain evidence="3">JCM 17388</strain>
    </source>
</reference>
<keyword evidence="1" id="KW-0732">Signal</keyword>
<accession>A0ABP8BGF5</accession>
<sequence length="136" mass="14331">MITRRRISTIALAVVCAAVPLTTFSVSAAQAGTSGTAAFGPTRCINIGNGDLCATGIPGSPAGYDATYIKRAGSALTARFHLQCQNGFRRSDNGAFSISAGQRRSFVFSVGNQGQCQVKMQDITNNQNFHSAWVQP</sequence>
<dbReference type="RefSeq" id="WP_344922298.1">
    <property type="nucleotide sequence ID" value="NZ_BAABAQ010000015.1"/>
</dbReference>
<evidence type="ECO:0008006" key="4">
    <source>
        <dbReference type="Google" id="ProtNLM"/>
    </source>
</evidence>
<dbReference type="Proteomes" id="UP001501251">
    <property type="component" value="Unassembled WGS sequence"/>
</dbReference>
<evidence type="ECO:0000313" key="2">
    <source>
        <dbReference type="EMBL" id="GAA4206212.1"/>
    </source>
</evidence>
<name>A0ABP8BGF5_9ACTN</name>
<dbReference type="EMBL" id="BAABAQ010000015">
    <property type="protein sequence ID" value="GAA4206212.1"/>
    <property type="molecule type" value="Genomic_DNA"/>
</dbReference>
<protein>
    <recommendedName>
        <fullName evidence="4">Secreted protein</fullName>
    </recommendedName>
</protein>
<comment type="caution">
    <text evidence="2">The sequence shown here is derived from an EMBL/GenBank/DDBJ whole genome shotgun (WGS) entry which is preliminary data.</text>
</comment>
<organism evidence="2 3">
    <name type="scientific">Streptosporangium oxazolinicum</name>
    <dbReference type="NCBI Taxonomy" id="909287"/>
    <lineage>
        <taxon>Bacteria</taxon>
        <taxon>Bacillati</taxon>
        <taxon>Actinomycetota</taxon>
        <taxon>Actinomycetes</taxon>
        <taxon>Streptosporangiales</taxon>
        <taxon>Streptosporangiaceae</taxon>
        <taxon>Streptosporangium</taxon>
    </lineage>
</organism>